<evidence type="ECO:0000256" key="5">
    <source>
        <dbReference type="SAM" id="MobiDB-lite"/>
    </source>
</evidence>
<dbReference type="GO" id="GO:0005524">
    <property type="term" value="F:ATP binding"/>
    <property type="evidence" value="ECO:0007669"/>
    <property type="project" value="UniProtKB-KW"/>
</dbReference>
<dbReference type="Proteomes" id="UP000019151">
    <property type="component" value="Chromosome"/>
</dbReference>
<sequence>MPSKTLPLPPLPIDDVLPALRDALRGRSSVVLQAPPGAGKTTRVPLALLGEPWVDGRIVMLEPRRLAARAAARHMARLLDEDVGATVGYRVRLDTRVSRATRIEVVTEGILTRMLQRDPALDGTSAVIFDEFHERSLHADLGLALALQTQSVLRPELRLLVMSATLDGERVARMLGDAPVVTSAGRSWPVEVRWRATRPAPREVEAATALTVREAIRTHDGDVLVFLPGAAEIRRVANLLGGLPDDVSVRPLHGSMPPEAQDAAIAPSPVGRRKVVLATNIAETSLTIEGIRVVVDTGLARVPRFSPRTAMTRLTLARVSRASATQRCGRAGRLGPGVCHRLWPEHEHHHLLPDTPAEILDADLAPLALELAAAGVIDPAELTWLDPPPDATYRQARELLASLGALGGDGRVTAHGRRMAELPLHPRLAHMVLRARELSLGGLACDLAALLEERDVLRAAAAPARPDADVRLRVEVLRGAGSGDTIAAAHGATVDHDALRRVRLEARALRASLGLGHPERSGGDACGLLLALAYPDRVAQRRPGAGGRYLLANGRGATFDDGQPLATEPYVVAAELGGTGSEARVELAAPLAIDDWLRSGDAPLTRDDELAWDADAGVVRARVVERLGAIVLREIPDPSPDPEAVAAALVDAIRAGGLGMLAWSEDASRLRERLAFLHALEPSAWPDVSDDALLATLDAWLAPRLWGVRRRDELARVDVGEALRDRLTRQQRAALDDLAPSHVVVPSGSRVRIDYATPDAPVLAVRLQELFGAVETPRVGGGRVPLTLHLLSPAYRPVQVTRDLAGFWRTSYFDVRRELRGRYPKHEWPEDPLAAQPTARAKRRS</sequence>
<dbReference type="InterPro" id="IPR011545">
    <property type="entry name" value="DEAD/DEAH_box_helicase_dom"/>
</dbReference>
<dbReference type="InterPro" id="IPR010225">
    <property type="entry name" value="HrpB"/>
</dbReference>
<evidence type="ECO:0000313" key="9">
    <source>
        <dbReference type="Proteomes" id="UP000019151"/>
    </source>
</evidence>
<dbReference type="PATRIC" id="fig|861299.3.peg.4446"/>
<dbReference type="Pfam" id="PF00271">
    <property type="entry name" value="Helicase_C"/>
    <property type="match status" value="1"/>
</dbReference>
<feature type="domain" description="Helicase ATP-binding" evidence="6">
    <location>
        <begin position="21"/>
        <end position="184"/>
    </location>
</feature>
<dbReference type="FunFam" id="3.40.50.300:FF:002125">
    <property type="entry name" value="ATP-dependent helicase HrpB"/>
    <property type="match status" value="1"/>
</dbReference>
<keyword evidence="1" id="KW-0547">Nucleotide-binding</keyword>
<organism evidence="8 9">
    <name type="scientific">Gemmatirosa kalamazoonensis</name>
    <dbReference type="NCBI Taxonomy" id="861299"/>
    <lineage>
        <taxon>Bacteria</taxon>
        <taxon>Pseudomonadati</taxon>
        <taxon>Gemmatimonadota</taxon>
        <taxon>Gemmatimonadia</taxon>
        <taxon>Gemmatimonadales</taxon>
        <taxon>Gemmatimonadaceae</taxon>
        <taxon>Gemmatirosa</taxon>
    </lineage>
</organism>
<evidence type="ECO:0000256" key="1">
    <source>
        <dbReference type="ARBA" id="ARBA00022741"/>
    </source>
</evidence>
<dbReference type="SUPFAM" id="SSF52540">
    <property type="entry name" value="P-loop containing nucleoside triphosphate hydrolases"/>
    <property type="match status" value="1"/>
</dbReference>
<dbReference type="Gene3D" id="3.40.50.300">
    <property type="entry name" value="P-loop containing nucleotide triphosphate hydrolases"/>
    <property type="match status" value="2"/>
</dbReference>
<dbReference type="EMBL" id="CP007128">
    <property type="protein sequence ID" value="AHG91930.1"/>
    <property type="molecule type" value="Genomic_DNA"/>
</dbReference>
<dbReference type="InterPro" id="IPR007502">
    <property type="entry name" value="Helicase-assoc_dom"/>
</dbReference>
<reference evidence="8 9" key="1">
    <citation type="journal article" date="2014" name="Genome Announc.">
        <title>Genome Sequence and Methylome of Soil Bacterium Gemmatirosa kalamazoonensis KBS708T, a Member of the Rarely Cultivated Gemmatimonadetes Phylum.</title>
        <authorList>
            <person name="Debruyn J.M."/>
            <person name="Radosevich M."/>
            <person name="Wommack K.E."/>
            <person name="Polson S.W."/>
            <person name="Hauser L.J."/>
            <person name="Fawaz M.N."/>
            <person name="Korlach J."/>
            <person name="Tsai Y.C."/>
        </authorList>
    </citation>
    <scope>NUCLEOTIDE SEQUENCE [LARGE SCALE GENOMIC DNA]</scope>
    <source>
        <strain evidence="8 9">KBS708</strain>
    </source>
</reference>
<dbReference type="KEGG" id="gba:J421_4393"/>
<dbReference type="Gene3D" id="1.20.120.1080">
    <property type="match status" value="1"/>
</dbReference>
<dbReference type="NCBIfam" id="TIGR01970">
    <property type="entry name" value="DEAH_box_HrpB"/>
    <property type="match status" value="1"/>
</dbReference>
<dbReference type="GO" id="GO:0003676">
    <property type="term" value="F:nucleic acid binding"/>
    <property type="evidence" value="ECO:0007669"/>
    <property type="project" value="InterPro"/>
</dbReference>
<keyword evidence="4" id="KW-0067">ATP-binding</keyword>
<dbReference type="RefSeq" id="WP_025413363.1">
    <property type="nucleotide sequence ID" value="NZ_CP007128.1"/>
</dbReference>
<dbReference type="PROSITE" id="PS51194">
    <property type="entry name" value="HELICASE_CTER"/>
    <property type="match status" value="1"/>
</dbReference>
<protein>
    <submittedName>
        <fullName evidence="8">ATP-dependent helicase HrpB</fullName>
    </submittedName>
</protein>
<dbReference type="Pfam" id="PF00270">
    <property type="entry name" value="DEAD"/>
    <property type="match status" value="1"/>
</dbReference>
<proteinExistence type="predicted"/>
<dbReference type="SMART" id="SM00847">
    <property type="entry name" value="HA2"/>
    <property type="match status" value="1"/>
</dbReference>
<dbReference type="InterPro" id="IPR014001">
    <property type="entry name" value="Helicase_ATP-bd"/>
</dbReference>
<evidence type="ECO:0000259" key="7">
    <source>
        <dbReference type="PROSITE" id="PS51194"/>
    </source>
</evidence>
<dbReference type="PANTHER" id="PTHR43519:SF1">
    <property type="entry name" value="ATP-DEPENDENT RNA HELICASE HRPB"/>
    <property type="match status" value="1"/>
</dbReference>
<gene>
    <name evidence="8" type="ORF">J421_4393</name>
</gene>
<dbReference type="OrthoDB" id="9808833at2"/>
<dbReference type="GO" id="GO:0004386">
    <property type="term" value="F:helicase activity"/>
    <property type="evidence" value="ECO:0007669"/>
    <property type="project" value="UniProtKB-KW"/>
</dbReference>
<dbReference type="CDD" id="cd18791">
    <property type="entry name" value="SF2_C_RHA"/>
    <property type="match status" value="1"/>
</dbReference>
<accession>W0RNL8</accession>
<evidence type="ECO:0000313" key="8">
    <source>
        <dbReference type="EMBL" id="AHG91930.1"/>
    </source>
</evidence>
<dbReference type="InterPro" id="IPR048333">
    <property type="entry name" value="HA2_WH"/>
</dbReference>
<dbReference type="InterPro" id="IPR049614">
    <property type="entry name" value="HrpB_DEXH"/>
</dbReference>
<dbReference type="PANTHER" id="PTHR43519">
    <property type="entry name" value="ATP-DEPENDENT RNA HELICASE HRPB"/>
    <property type="match status" value="1"/>
</dbReference>
<dbReference type="SMART" id="SM00487">
    <property type="entry name" value="DEXDc"/>
    <property type="match status" value="1"/>
</dbReference>
<dbReference type="InterPro" id="IPR001650">
    <property type="entry name" value="Helicase_C-like"/>
</dbReference>
<dbReference type="STRING" id="861299.J421_4393"/>
<dbReference type="PROSITE" id="PS51192">
    <property type="entry name" value="HELICASE_ATP_BIND_1"/>
    <property type="match status" value="1"/>
</dbReference>
<dbReference type="Pfam" id="PF04408">
    <property type="entry name" value="WHD_HA2"/>
    <property type="match status" value="1"/>
</dbReference>
<keyword evidence="3 8" id="KW-0347">Helicase</keyword>
<dbReference type="SMART" id="SM00490">
    <property type="entry name" value="HELICc"/>
    <property type="match status" value="1"/>
</dbReference>
<dbReference type="eggNOG" id="COG1643">
    <property type="taxonomic scope" value="Bacteria"/>
</dbReference>
<evidence type="ECO:0000256" key="4">
    <source>
        <dbReference type="ARBA" id="ARBA00022840"/>
    </source>
</evidence>
<dbReference type="HOGENOM" id="CLU_001832_5_6_0"/>
<dbReference type="Pfam" id="PF08482">
    <property type="entry name" value="HrpB_C"/>
    <property type="match status" value="1"/>
</dbReference>
<evidence type="ECO:0000256" key="3">
    <source>
        <dbReference type="ARBA" id="ARBA00022806"/>
    </source>
</evidence>
<dbReference type="GO" id="GO:0016787">
    <property type="term" value="F:hydrolase activity"/>
    <property type="evidence" value="ECO:0007669"/>
    <property type="project" value="UniProtKB-KW"/>
</dbReference>
<evidence type="ECO:0000259" key="6">
    <source>
        <dbReference type="PROSITE" id="PS51192"/>
    </source>
</evidence>
<keyword evidence="2" id="KW-0378">Hydrolase</keyword>
<dbReference type="PIRSF" id="PIRSF005496">
    <property type="entry name" value="ATP_hel_hrpB"/>
    <property type="match status" value="1"/>
</dbReference>
<feature type="region of interest" description="Disordered" evidence="5">
    <location>
        <begin position="826"/>
        <end position="845"/>
    </location>
</feature>
<dbReference type="AlphaFoldDB" id="W0RNL8"/>
<dbReference type="InParanoid" id="W0RNL8"/>
<dbReference type="InterPro" id="IPR027417">
    <property type="entry name" value="P-loop_NTPase"/>
</dbReference>
<evidence type="ECO:0000256" key="2">
    <source>
        <dbReference type="ARBA" id="ARBA00022801"/>
    </source>
</evidence>
<name>W0RNL8_9BACT</name>
<keyword evidence="9" id="KW-1185">Reference proteome</keyword>
<feature type="domain" description="Helicase C-terminal" evidence="7">
    <location>
        <begin position="211"/>
        <end position="375"/>
    </location>
</feature>
<dbReference type="CDD" id="cd17990">
    <property type="entry name" value="DEXHc_HrpB"/>
    <property type="match status" value="1"/>
</dbReference>
<dbReference type="InterPro" id="IPR013689">
    <property type="entry name" value="RNA_helicase_ATP-dep_HrpB_C"/>
</dbReference>